<keyword evidence="1" id="KW-0472">Membrane</keyword>
<dbReference type="EMBL" id="JAOYFB010000003">
    <property type="protein sequence ID" value="KAK4009853.1"/>
    <property type="molecule type" value="Genomic_DNA"/>
</dbReference>
<dbReference type="Proteomes" id="UP001234178">
    <property type="component" value="Unassembled WGS sequence"/>
</dbReference>
<evidence type="ECO:0000313" key="3">
    <source>
        <dbReference type="Proteomes" id="UP001234178"/>
    </source>
</evidence>
<proteinExistence type="predicted"/>
<reference evidence="2 3" key="1">
    <citation type="journal article" date="2023" name="Nucleic Acids Res.">
        <title>The hologenome of Daphnia magna reveals possible DNA methylation and microbiome-mediated evolution of the host genome.</title>
        <authorList>
            <person name="Chaturvedi A."/>
            <person name="Li X."/>
            <person name="Dhandapani V."/>
            <person name="Marshall H."/>
            <person name="Kissane S."/>
            <person name="Cuenca-Cambronero M."/>
            <person name="Asole G."/>
            <person name="Calvet F."/>
            <person name="Ruiz-Romero M."/>
            <person name="Marangio P."/>
            <person name="Guigo R."/>
            <person name="Rago D."/>
            <person name="Mirbahai L."/>
            <person name="Eastwood N."/>
            <person name="Colbourne J.K."/>
            <person name="Zhou J."/>
            <person name="Mallon E."/>
            <person name="Orsini L."/>
        </authorList>
    </citation>
    <scope>NUCLEOTIDE SEQUENCE [LARGE SCALE GENOMIC DNA]</scope>
    <source>
        <strain evidence="2">LRV0_1</strain>
    </source>
</reference>
<name>A0ABQ9ZAC1_9CRUS</name>
<keyword evidence="3" id="KW-1185">Reference proteome</keyword>
<keyword evidence="1" id="KW-1133">Transmembrane helix</keyword>
<feature type="transmembrane region" description="Helical" evidence="1">
    <location>
        <begin position="169"/>
        <end position="188"/>
    </location>
</feature>
<keyword evidence="1" id="KW-0812">Transmembrane</keyword>
<comment type="caution">
    <text evidence="2">The sequence shown here is derived from an EMBL/GenBank/DDBJ whole genome shotgun (WGS) entry which is preliminary data.</text>
</comment>
<gene>
    <name evidence="2" type="ORF">OUZ56_018998</name>
</gene>
<sequence>MRRMKPKLKIGDWKTGVGWNSSEKNCCEVVLKRTFGEIVLKRTVGEIVLKRTVVENCRKFDENTGKSRGEKQEVSVMMPLRATVIDGFFCDFSVAGVQGKVKIHCAEQIQTEVFDSDTGRGKDIIICNVSSAVDKKKRFLKGCLLALCCLCFNVFGNSLFFSLKRSGMQVQYDCVSSLFISSLLLLLYSRFLQNGHGSSMINDEYGNIKQAKVPFTFSEKTCLCGFAPPKLQSRASYVWLQYKLTNYAGFLLRSYAENFL</sequence>
<organism evidence="2 3">
    <name type="scientific">Daphnia magna</name>
    <dbReference type="NCBI Taxonomy" id="35525"/>
    <lineage>
        <taxon>Eukaryota</taxon>
        <taxon>Metazoa</taxon>
        <taxon>Ecdysozoa</taxon>
        <taxon>Arthropoda</taxon>
        <taxon>Crustacea</taxon>
        <taxon>Branchiopoda</taxon>
        <taxon>Diplostraca</taxon>
        <taxon>Cladocera</taxon>
        <taxon>Anomopoda</taxon>
        <taxon>Daphniidae</taxon>
        <taxon>Daphnia</taxon>
    </lineage>
</organism>
<protein>
    <submittedName>
        <fullName evidence="2">Uncharacterized protein</fullName>
    </submittedName>
</protein>
<accession>A0ABQ9ZAC1</accession>
<feature type="transmembrane region" description="Helical" evidence="1">
    <location>
        <begin position="144"/>
        <end position="163"/>
    </location>
</feature>
<evidence type="ECO:0000313" key="2">
    <source>
        <dbReference type="EMBL" id="KAK4009853.1"/>
    </source>
</evidence>
<evidence type="ECO:0000256" key="1">
    <source>
        <dbReference type="SAM" id="Phobius"/>
    </source>
</evidence>